<evidence type="ECO:0000313" key="3">
    <source>
        <dbReference type="Proteomes" id="UP000234343"/>
    </source>
</evidence>
<keyword evidence="3" id="KW-1185">Reference proteome</keyword>
<dbReference type="EMBL" id="CP025491">
    <property type="protein sequence ID" value="AUH72951.1"/>
    <property type="molecule type" value="Genomic_DNA"/>
</dbReference>
<proteinExistence type="predicted"/>
<dbReference type="KEGG" id="lsh:CAB17_13550"/>
<gene>
    <name evidence="2" type="ORF">CAB17_13550</name>
</gene>
<keyword evidence="1" id="KW-0812">Transmembrane</keyword>
<feature type="transmembrane region" description="Helical" evidence="1">
    <location>
        <begin position="35"/>
        <end position="54"/>
    </location>
</feature>
<protein>
    <submittedName>
        <fullName evidence="2">Uncharacterized protein</fullName>
    </submittedName>
</protein>
<accession>A0A2H5FN11</accession>
<name>A0A2H5FN11_9GAMM</name>
<keyword evidence="1" id="KW-0472">Membrane</keyword>
<organism evidence="2 3">
    <name type="scientific">Legionella sainthelensi</name>
    <dbReference type="NCBI Taxonomy" id="28087"/>
    <lineage>
        <taxon>Bacteria</taxon>
        <taxon>Pseudomonadati</taxon>
        <taxon>Pseudomonadota</taxon>
        <taxon>Gammaproteobacteria</taxon>
        <taxon>Legionellales</taxon>
        <taxon>Legionellaceae</taxon>
        <taxon>Legionella</taxon>
    </lineage>
</organism>
<sequence length="61" mass="7223">MRILFDHQDRLKSDRLTSWNVITKKNFNEKIIKELVIPLLVRIVMLCVTTILVIQNFPISN</sequence>
<keyword evidence="1" id="KW-1133">Transmembrane helix</keyword>
<dbReference type="Proteomes" id="UP000234343">
    <property type="component" value="Chromosome"/>
</dbReference>
<evidence type="ECO:0000256" key="1">
    <source>
        <dbReference type="SAM" id="Phobius"/>
    </source>
</evidence>
<reference evidence="2 3" key="1">
    <citation type="submission" date="2017-12" db="EMBL/GenBank/DDBJ databases">
        <title>Legionella sainthelensi LA01-117, whole genome sequence of a clinical isolate from New Zealand.</title>
        <authorList>
            <person name="Cree S.L."/>
            <person name="Slow S."/>
            <person name="Kennedy M.A."/>
            <person name="Murdoch D.R."/>
            <person name="Biggs P.J."/>
            <person name="Anderson T."/>
        </authorList>
    </citation>
    <scope>NUCLEOTIDE SEQUENCE [LARGE SCALE GENOMIC DNA]</scope>
    <source>
        <strain evidence="2 3">LA01-117</strain>
    </source>
</reference>
<dbReference type="AlphaFoldDB" id="A0A2H5FN11"/>
<evidence type="ECO:0000313" key="2">
    <source>
        <dbReference type="EMBL" id="AUH72951.1"/>
    </source>
</evidence>